<reference evidence="16" key="1">
    <citation type="submission" date="2021-01" db="EMBL/GenBank/DDBJ databases">
        <title>Whole genome shotgun sequence of Rugosimonospora africana NBRC 104875.</title>
        <authorList>
            <person name="Komaki H."/>
            <person name="Tamura T."/>
        </authorList>
    </citation>
    <scope>NUCLEOTIDE SEQUENCE</scope>
    <source>
        <strain evidence="16">NBRC 104875</strain>
    </source>
</reference>
<dbReference type="Gene3D" id="1.10.3810.10">
    <property type="entry name" value="Biosynthetic peptidoglycan transglycosylase-like"/>
    <property type="match status" value="1"/>
</dbReference>
<evidence type="ECO:0000256" key="4">
    <source>
        <dbReference type="ARBA" id="ARBA00022670"/>
    </source>
</evidence>
<dbReference type="GO" id="GO:0071555">
    <property type="term" value="P:cell wall organization"/>
    <property type="evidence" value="ECO:0007669"/>
    <property type="project" value="UniProtKB-KW"/>
</dbReference>
<comment type="similarity">
    <text evidence="2">In the N-terminal section; belongs to the glycosyltransferase 51 family.</text>
</comment>
<comment type="caution">
    <text evidence="16">The sequence shown here is derived from an EMBL/GenBank/DDBJ whole genome shotgun (WGS) entry which is preliminary data.</text>
</comment>
<keyword evidence="6" id="KW-0808">Transferase</keyword>
<evidence type="ECO:0000256" key="6">
    <source>
        <dbReference type="ARBA" id="ARBA00022679"/>
    </source>
</evidence>
<dbReference type="GO" id="GO:0030288">
    <property type="term" value="C:outer membrane-bounded periplasmic space"/>
    <property type="evidence" value="ECO:0007669"/>
    <property type="project" value="TreeGrafter"/>
</dbReference>
<dbReference type="GO" id="GO:0009002">
    <property type="term" value="F:serine-type D-Ala-D-Ala carboxypeptidase activity"/>
    <property type="evidence" value="ECO:0007669"/>
    <property type="project" value="UniProtKB-EC"/>
</dbReference>
<organism evidence="16 17">
    <name type="scientific">Rugosimonospora africana</name>
    <dbReference type="NCBI Taxonomy" id="556532"/>
    <lineage>
        <taxon>Bacteria</taxon>
        <taxon>Bacillati</taxon>
        <taxon>Actinomycetota</taxon>
        <taxon>Actinomycetes</taxon>
        <taxon>Micromonosporales</taxon>
        <taxon>Micromonosporaceae</taxon>
        <taxon>Rugosimonospora</taxon>
    </lineage>
</organism>
<feature type="domain" description="Penicillin-binding protein transpeptidase" evidence="14">
    <location>
        <begin position="364"/>
        <end position="677"/>
    </location>
</feature>
<evidence type="ECO:0000259" key="14">
    <source>
        <dbReference type="Pfam" id="PF00905"/>
    </source>
</evidence>
<sequence length="725" mass="76762">MVKHALTQAERRKRFVRLVLVSSLAIAAIAYPATAAIGLVAKLGADAYERMPDELTIKPSPQTTYVYGSDGKTLLTTFYEEDRKYTPLSGISPLVQEAIVAAEDSRFFQHHGVDFKGTIRAFVANQQAGAVAQGASTLTMQYVRNALRDGATTPQQSVDATVQNADRKVREMKLALDLEKRMSKQQILEGYLNIAYFGHRAYGVHSAAETYFSKSPSDLTLDQAALIAGLVQAPSSYDPTGSDQGAALNRRNYVIDRMQQLEYISPQEAKQAKATPITLHLSTLGKDCVSVPADHNDYGFFCDELKNWWSQQPAFGSNPDERLENLSTGGYSIVLSLDPKTQAAAMARTLSASTVNDPFALGSVFVEPGTGLIKAMAVNRKYSLDTSANGPSTSPDNRAANVKGNYPNTVTPLLGGGGINGYQAGSTFKLFTMLAALEKGMTLNTKIYSPMTIKTQYLGGAGGSACGIYYCPSNASAAMTGYQTMWSGWGESVNTYWIQVEERVGAQNAVSMAERLGLTWHTDVDREQASAQKAPGWGSFTLGVADTTPLEMASAYAAIAADGKYCEPMPVLAVNGPDGKPVMTKGADGTQVPVAAPRCHQAVSQDVARGAVDAMRCTTGYNAATGPCGSWSTAPGAYGAAGRPFAGKTGTTDSTRAAWFAGITPQLAGASFIADPDEPANAVGDAQSEKPVDTVALTIHDALAGVPVANFTPPPPNIVGTPQTG</sequence>
<keyword evidence="3 16" id="KW-0121">Carboxypeptidase</keyword>
<dbReference type="Proteomes" id="UP000642748">
    <property type="component" value="Unassembled WGS sequence"/>
</dbReference>
<evidence type="ECO:0000259" key="15">
    <source>
        <dbReference type="Pfam" id="PF00912"/>
    </source>
</evidence>
<evidence type="ECO:0000256" key="8">
    <source>
        <dbReference type="ARBA" id="ARBA00022960"/>
    </source>
</evidence>
<evidence type="ECO:0000313" key="16">
    <source>
        <dbReference type="EMBL" id="GIH20306.1"/>
    </source>
</evidence>
<keyword evidence="5" id="KW-0328">Glycosyltransferase</keyword>
<keyword evidence="10" id="KW-0511">Multifunctional enzyme</keyword>
<dbReference type="InterPro" id="IPR001264">
    <property type="entry name" value="Glyco_trans_51"/>
</dbReference>
<comment type="similarity">
    <text evidence="1">In the C-terminal section; belongs to the transpeptidase family.</text>
</comment>
<dbReference type="FunFam" id="1.10.3810.10:FF:000001">
    <property type="entry name" value="Penicillin-binding protein 1A"/>
    <property type="match status" value="1"/>
</dbReference>
<dbReference type="InterPro" id="IPR001460">
    <property type="entry name" value="PCN-bd_Tpept"/>
</dbReference>
<evidence type="ECO:0000256" key="13">
    <source>
        <dbReference type="ARBA" id="ARBA00049902"/>
    </source>
</evidence>
<keyword evidence="8" id="KW-0133">Cell shape</keyword>
<evidence type="ECO:0000256" key="2">
    <source>
        <dbReference type="ARBA" id="ARBA00007739"/>
    </source>
</evidence>
<keyword evidence="9" id="KW-0573">Peptidoglycan synthesis</keyword>
<dbReference type="Pfam" id="PF00912">
    <property type="entry name" value="Transgly"/>
    <property type="match status" value="1"/>
</dbReference>
<comment type="catalytic activity">
    <reaction evidence="12">
        <text>Preferential cleavage: (Ac)2-L-Lys-D-Ala-|-D-Ala. Also transpeptidation of peptidyl-alanyl moieties that are N-acyl substituents of D-alanine.</text>
        <dbReference type="EC" id="3.4.16.4"/>
    </reaction>
</comment>
<dbReference type="Pfam" id="PF00905">
    <property type="entry name" value="Transpeptidase"/>
    <property type="match status" value="1"/>
</dbReference>
<evidence type="ECO:0000256" key="5">
    <source>
        <dbReference type="ARBA" id="ARBA00022676"/>
    </source>
</evidence>
<dbReference type="Gene3D" id="3.40.710.10">
    <property type="entry name" value="DD-peptidase/beta-lactamase superfamily"/>
    <property type="match status" value="1"/>
</dbReference>
<protein>
    <submittedName>
        <fullName evidence="16">Carboxypeptidase</fullName>
    </submittedName>
</protein>
<evidence type="ECO:0000256" key="7">
    <source>
        <dbReference type="ARBA" id="ARBA00022801"/>
    </source>
</evidence>
<dbReference type="EMBL" id="BONZ01000093">
    <property type="protein sequence ID" value="GIH20306.1"/>
    <property type="molecule type" value="Genomic_DNA"/>
</dbReference>
<dbReference type="SUPFAM" id="SSF56601">
    <property type="entry name" value="beta-lactamase/transpeptidase-like"/>
    <property type="match status" value="1"/>
</dbReference>
<evidence type="ECO:0000256" key="9">
    <source>
        <dbReference type="ARBA" id="ARBA00022984"/>
    </source>
</evidence>
<evidence type="ECO:0000256" key="10">
    <source>
        <dbReference type="ARBA" id="ARBA00023268"/>
    </source>
</evidence>
<evidence type="ECO:0000256" key="3">
    <source>
        <dbReference type="ARBA" id="ARBA00022645"/>
    </source>
</evidence>
<evidence type="ECO:0000256" key="12">
    <source>
        <dbReference type="ARBA" id="ARBA00034000"/>
    </source>
</evidence>
<dbReference type="GO" id="GO:0008360">
    <property type="term" value="P:regulation of cell shape"/>
    <property type="evidence" value="ECO:0007669"/>
    <property type="project" value="UniProtKB-KW"/>
</dbReference>
<keyword evidence="4" id="KW-0645">Protease</keyword>
<dbReference type="PANTHER" id="PTHR32282">
    <property type="entry name" value="BINDING PROTEIN TRANSPEPTIDASE, PUTATIVE-RELATED"/>
    <property type="match status" value="1"/>
</dbReference>
<proteinExistence type="inferred from homology"/>
<keyword evidence="7" id="KW-0378">Hydrolase</keyword>
<keyword evidence="17" id="KW-1185">Reference proteome</keyword>
<dbReference type="InterPro" id="IPR012338">
    <property type="entry name" value="Beta-lactam/transpept-like"/>
</dbReference>
<dbReference type="InterPro" id="IPR023346">
    <property type="entry name" value="Lysozyme-like_dom_sf"/>
</dbReference>
<keyword evidence="11" id="KW-0961">Cell wall biogenesis/degradation</keyword>
<dbReference type="GO" id="GO:0008955">
    <property type="term" value="F:peptidoglycan glycosyltransferase activity"/>
    <property type="evidence" value="ECO:0007669"/>
    <property type="project" value="UniProtKB-EC"/>
</dbReference>
<evidence type="ECO:0000256" key="11">
    <source>
        <dbReference type="ARBA" id="ARBA00023316"/>
    </source>
</evidence>
<feature type="domain" description="Glycosyl transferase family 51" evidence="15">
    <location>
        <begin position="74"/>
        <end position="259"/>
    </location>
</feature>
<comment type="catalytic activity">
    <reaction evidence="13">
        <text>[GlcNAc-(1-&gt;4)-Mur2Ac(oyl-L-Ala-gamma-D-Glu-L-Lys-D-Ala-D-Ala)](n)-di-trans,octa-cis-undecaprenyl diphosphate + beta-D-GlcNAc-(1-&gt;4)-Mur2Ac(oyl-L-Ala-gamma-D-Glu-L-Lys-D-Ala-D-Ala)-di-trans,octa-cis-undecaprenyl diphosphate = [GlcNAc-(1-&gt;4)-Mur2Ac(oyl-L-Ala-gamma-D-Glu-L-Lys-D-Ala-D-Ala)](n+1)-di-trans,octa-cis-undecaprenyl diphosphate + di-trans,octa-cis-undecaprenyl diphosphate + H(+)</text>
        <dbReference type="Rhea" id="RHEA:23708"/>
        <dbReference type="Rhea" id="RHEA-COMP:9602"/>
        <dbReference type="Rhea" id="RHEA-COMP:9603"/>
        <dbReference type="ChEBI" id="CHEBI:15378"/>
        <dbReference type="ChEBI" id="CHEBI:58405"/>
        <dbReference type="ChEBI" id="CHEBI:60033"/>
        <dbReference type="ChEBI" id="CHEBI:78435"/>
        <dbReference type="EC" id="2.4.99.28"/>
    </reaction>
</comment>
<evidence type="ECO:0000256" key="1">
    <source>
        <dbReference type="ARBA" id="ARBA00007090"/>
    </source>
</evidence>
<dbReference type="GO" id="GO:0009252">
    <property type="term" value="P:peptidoglycan biosynthetic process"/>
    <property type="evidence" value="ECO:0007669"/>
    <property type="project" value="UniProtKB-KW"/>
</dbReference>
<name>A0A8J3VW07_9ACTN</name>
<dbReference type="InterPro" id="IPR050396">
    <property type="entry name" value="Glycosyltr_51/Transpeptidase"/>
</dbReference>
<dbReference type="GO" id="GO:0006508">
    <property type="term" value="P:proteolysis"/>
    <property type="evidence" value="ECO:0007669"/>
    <property type="project" value="UniProtKB-KW"/>
</dbReference>
<dbReference type="AlphaFoldDB" id="A0A8J3VW07"/>
<dbReference type="InterPro" id="IPR036950">
    <property type="entry name" value="PBP_transglycosylase"/>
</dbReference>
<dbReference type="RefSeq" id="WP_203923730.1">
    <property type="nucleotide sequence ID" value="NZ_BONZ01000093.1"/>
</dbReference>
<evidence type="ECO:0000313" key="17">
    <source>
        <dbReference type="Proteomes" id="UP000642748"/>
    </source>
</evidence>
<dbReference type="GO" id="GO:0008658">
    <property type="term" value="F:penicillin binding"/>
    <property type="evidence" value="ECO:0007669"/>
    <property type="project" value="InterPro"/>
</dbReference>
<gene>
    <name evidence="16" type="ORF">Raf01_84780</name>
</gene>
<dbReference type="PANTHER" id="PTHR32282:SF33">
    <property type="entry name" value="PEPTIDOGLYCAN GLYCOSYLTRANSFERASE"/>
    <property type="match status" value="1"/>
</dbReference>
<dbReference type="SUPFAM" id="SSF53955">
    <property type="entry name" value="Lysozyme-like"/>
    <property type="match status" value="1"/>
</dbReference>
<accession>A0A8J3VW07</accession>